<proteinExistence type="predicted"/>
<keyword evidence="1" id="KW-0472">Membrane</keyword>
<protein>
    <submittedName>
        <fullName evidence="2">ND3 protein</fullName>
    </submittedName>
</protein>
<keyword evidence="1" id="KW-1133">Transmembrane helix</keyword>
<accession>A0A0C5APK4</accession>
<reference evidence="2" key="1">
    <citation type="submission" date="2014-12" db="EMBL/GenBank/DDBJ databases">
        <title>Complete mitochondrial genome of Stichophthalma louisa.</title>
        <authorList>
            <person name="Hou L."/>
            <person name="Qin X."/>
            <person name="Yang X."/>
            <person name="Zhang Y."/>
        </authorList>
    </citation>
    <scope>NUCLEOTIDE SEQUENCE</scope>
</reference>
<gene>
    <name evidence="2" type="primary">ND3</name>
</gene>
<organism evidence="2">
    <name type="scientific">Stichophthalma louisa</name>
    <dbReference type="NCBI Taxonomy" id="425061"/>
    <lineage>
        <taxon>Eukaryota</taxon>
        <taxon>Metazoa</taxon>
        <taxon>Ecdysozoa</taxon>
        <taxon>Arthropoda</taxon>
        <taxon>Hexapoda</taxon>
        <taxon>Insecta</taxon>
        <taxon>Pterygota</taxon>
        <taxon>Neoptera</taxon>
        <taxon>Endopterygota</taxon>
        <taxon>Lepidoptera</taxon>
        <taxon>Glossata</taxon>
        <taxon>Ditrysia</taxon>
        <taxon>Papilionoidea</taxon>
        <taxon>Nymphalidae</taxon>
        <taxon>Satyrinae</taxon>
        <taxon>Amathusiini</taxon>
        <taxon>Stichophthalma</taxon>
    </lineage>
</organism>
<feature type="transmembrane region" description="Helical" evidence="1">
    <location>
        <begin position="79"/>
        <end position="105"/>
    </location>
</feature>
<evidence type="ECO:0000256" key="1">
    <source>
        <dbReference type="SAM" id="Phobius"/>
    </source>
</evidence>
<feature type="transmembrane region" description="Helical" evidence="1">
    <location>
        <begin position="6"/>
        <end position="26"/>
    </location>
</feature>
<dbReference type="EMBL" id="KP247523">
    <property type="protein sequence ID" value="AJK90720.1"/>
    <property type="molecule type" value="Genomic_DNA"/>
</dbReference>
<evidence type="ECO:0000313" key="2">
    <source>
        <dbReference type="EMBL" id="AJK90720.1"/>
    </source>
</evidence>
<geneLocation type="mitochondrion" evidence="2"/>
<keyword evidence="1" id="KW-0812">Transmembrane</keyword>
<name>A0A0C5APK4_9NEOP</name>
<sequence length="117" mass="15028">MNNYFNFFINYFYNCMNFYYFIFINLKKISYSPSKMFPIWMWIWFKIFSTNSFFTSFFFNCHNFLNFWCRNCINFTNNYFFKMVNFFIWWKISSFFIIILLMGLYHEWNQNMLNWII</sequence>
<dbReference type="AlphaFoldDB" id="A0A0C5APK4"/>
<feature type="transmembrane region" description="Helical" evidence="1">
    <location>
        <begin position="38"/>
        <end position="59"/>
    </location>
</feature>
<keyword evidence="2" id="KW-0496">Mitochondrion</keyword>